<keyword evidence="3" id="KW-1133">Transmembrane helix</keyword>
<evidence type="ECO:0000256" key="3">
    <source>
        <dbReference type="SAM" id="Phobius"/>
    </source>
</evidence>
<organism evidence="5 6">
    <name type="scientific">Globodera rostochiensis</name>
    <name type="common">Golden nematode worm</name>
    <name type="synonym">Heterodera rostochiensis</name>
    <dbReference type="NCBI Taxonomy" id="31243"/>
    <lineage>
        <taxon>Eukaryota</taxon>
        <taxon>Metazoa</taxon>
        <taxon>Ecdysozoa</taxon>
        <taxon>Nematoda</taxon>
        <taxon>Chromadorea</taxon>
        <taxon>Rhabditida</taxon>
        <taxon>Tylenchina</taxon>
        <taxon>Tylenchomorpha</taxon>
        <taxon>Tylenchoidea</taxon>
        <taxon>Heteroderidae</taxon>
        <taxon>Heteroderinae</taxon>
        <taxon>Globodera</taxon>
    </lineage>
</organism>
<feature type="transmembrane region" description="Helical" evidence="3">
    <location>
        <begin position="187"/>
        <end position="206"/>
    </location>
</feature>
<reference evidence="6" key="1">
    <citation type="submission" date="2022-11" db="UniProtKB">
        <authorList>
            <consortium name="WormBaseParasite"/>
        </authorList>
    </citation>
    <scope>IDENTIFICATION</scope>
</reference>
<dbReference type="InterPro" id="IPR044736">
    <property type="entry name" value="Gid1/RanBPM/SPLA_SPRY"/>
</dbReference>
<dbReference type="AlphaFoldDB" id="A0A914H170"/>
<dbReference type="SMART" id="SM00449">
    <property type="entry name" value="SPRY"/>
    <property type="match status" value="1"/>
</dbReference>
<dbReference type="InterPro" id="IPR013320">
    <property type="entry name" value="ConA-like_dom_sf"/>
</dbReference>
<keyword evidence="1" id="KW-0175">Coiled coil</keyword>
<feature type="coiled-coil region" evidence="1">
    <location>
        <begin position="249"/>
        <end position="325"/>
    </location>
</feature>
<dbReference type="Proteomes" id="UP000887572">
    <property type="component" value="Unplaced"/>
</dbReference>
<proteinExistence type="predicted"/>
<evidence type="ECO:0000256" key="1">
    <source>
        <dbReference type="SAM" id="Coils"/>
    </source>
</evidence>
<feature type="transmembrane region" description="Helical" evidence="3">
    <location>
        <begin position="328"/>
        <end position="347"/>
    </location>
</feature>
<dbReference type="WBParaSite" id="Gr19_v10_g12300.t2">
    <property type="protein sequence ID" value="Gr19_v10_g12300.t2"/>
    <property type="gene ID" value="Gr19_v10_g12300"/>
</dbReference>
<evidence type="ECO:0000313" key="6">
    <source>
        <dbReference type="WBParaSite" id="Gr19_v10_g12300.t2"/>
    </source>
</evidence>
<dbReference type="InterPro" id="IPR001870">
    <property type="entry name" value="B30.2/SPRY"/>
</dbReference>
<dbReference type="PROSITE" id="PS50188">
    <property type="entry name" value="B302_SPRY"/>
    <property type="match status" value="1"/>
</dbReference>
<name>A0A914H170_GLORO</name>
<feature type="compositionally biased region" description="Polar residues" evidence="2">
    <location>
        <begin position="1"/>
        <end position="10"/>
    </location>
</feature>
<protein>
    <submittedName>
        <fullName evidence="6">B30.2/SPRY domain-containing protein</fullName>
    </submittedName>
</protein>
<accession>A0A914H170</accession>
<keyword evidence="3" id="KW-0472">Membrane</keyword>
<keyword evidence="5" id="KW-1185">Reference proteome</keyword>
<evidence type="ECO:0000256" key="2">
    <source>
        <dbReference type="SAM" id="MobiDB-lite"/>
    </source>
</evidence>
<dbReference type="InterPro" id="IPR043136">
    <property type="entry name" value="B30.2/SPRY_sf"/>
</dbReference>
<dbReference type="InterPro" id="IPR003877">
    <property type="entry name" value="SPRY_dom"/>
</dbReference>
<sequence length="580" mass="65286">MNSRTSSSASFDLVAQNENDVTDTLHGQNNKIEPTNDKESTADQQEADQLEGMVQQLNGNESAKMEELQKQQQHNIDESAKMEELQKQQQQHNIDESAEMEQLNVDHLQSDQKALLERRQQKTDQKAPIDQGTSQLIEECQNQQQQNIDALTEAQKGNVEIGGKMGKIGNLVAILTSAGQWRRYDPFRIVGAIVLLIFIIYAVHQLNAQKDYRFKMNEQMNEMRLEMAESLKSVQAMVGAELGIGNFSMAAHEEEEQTKLEELKHLREEIKQFELELKGMKEIGKQFNASMAAQEEEEQTKLEELKHLREKITQFELELKGIKEIDPYRIAGVAGAIVLLTFVIYTVHRLNAQNCKSIVVAELEEQKQANANKFAELEGHQNQQQLNIDALTEAQKRNGLIPQQNRWDSSMCHKDLALSEPDPLIVKKKREANCAVSSVLAVEPIPKEFLAFPTLNGDILIGLANKQMPLDRYVGLHDGTYAYGNYGTFWGHEVAGCSHNKNGRRYIYGKPSFDVGDVVGCGINLATRQIFYTKNGECLESAGLFVSFAADLFPCVSLWGSGVNSAEIEANFGPNFEYKF</sequence>
<dbReference type="Gene3D" id="2.60.120.920">
    <property type="match status" value="1"/>
</dbReference>
<feature type="domain" description="B30.2/SPRY" evidence="4">
    <location>
        <begin position="383"/>
        <end position="577"/>
    </location>
</feature>
<dbReference type="SUPFAM" id="SSF49899">
    <property type="entry name" value="Concanavalin A-like lectins/glucanases"/>
    <property type="match status" value="1"/>
</dbReference>
<evidence type="ECO:0000259" key="4">
    <source>
        <dbReference type="PROSITE" id="PS50188"/>
    </source>
</evidence>
<feature type="region of interest" description="Disordered" evidence="2">
    <location>
        <begin position="1"/>
        <end position="48"/>
    </location>
</feature>
<keyword evidence="3" id="KW-0812">Transmembrane</keyword>
<dbReference type="Pfam" id="PF00622">
    <property type="entry name" value="SPRY"/>
    <property type="match status" value="1"/>
</dbReference>
<dbReference type="CDD" id="cd12885">
    <property type="entry name" value="SPRY_RanBP_like"/>
    <property type="match status" value="1"/>
</dbReference>
<evidence type="ECO:0000313" key="5">
    <source>
        <dbReference type="Proteomes" id="UP000887572"/>
    </source>
</evidence>